<dbReference type="PROSITE" id="PS51819">
    <property type="entry name" value="VOC"/>
    <property type="match status" value="1"/>
</dbReference>
<dbReference type="PANTHER" id="PTHR33993:SF14">
    <property type="entry name" value="GB|AAF24581.1"/>
    <property type="match status" value="1"/>
</dbReference>
<dbReference type="EMBL" id="LT960611">
    <property type="protein sequence ID" value="SON48809.1"/>
    <property type="molecule type" value="Genomic_DNA"/>
</dbReference>
<dbReference type="InterPro" id="IPR004360">
    <property type="entry name" value="Glyas_Fos-R_dOase_dom"/>
</dbReference>
<dbReference type="InterPro" id="IPR037523">
    <property type="entry name" value="VOC_core"/>
</dbReference>
<dbReference type="RefSeq" id="WP_102521595.1">
    <property type="nucleotide sequence ID" value="NZ_LT960611.1"/>
</dbReference>
<dbReference type="AlphaFoldDB" id="A0A2N8ZA63"/>
<dbReference type="InterPro" id="IPR052164">
    <property type="entry name" value="Anthracycline_SecMetBiosynth"/>
</dbReference>
<keyword evidence="3" id="KW-1185">Reference proteome</keyword>
<name>A0A2N8ZA63_9VIBR</name>
<dbReference type="InterPro" id="IPR029068">
    <property type="entry name" value="Glyas_Bleomycin-R_OHBP_Dase"/>
</dbReference>
<gene>
    <name evidence="2" type="ORF">VTAP4600_A0830</name>
</gene>
<protein>
    <recommendedName>
        <fullName evidence="1">VOC domain-containing protein</fullName>
    </recommendedName>
</protein>
<dbReference type="KEGG" id="vta:A0830"/>
<dbReference type="Pfam" id="PF00903">
    <property type="entry name" value="Glyoxalase"/>
    <property type="match status" value="1"/>
</dbReference>
<evidence type="ECO:0000313" key="3">
    <source>
        <dbReference type="Proteomes" id="UP000235828"/>
    </source>
</evidence>
<reference evidence="2 3" key="1">
    <citation type="submission" date="2017-10" db="EMBL/GenBank/DDBJ databases">
        <authorList>
            <person name="Banno H."/>
            <person name="Chua N.-H."/>
        </authorList>
    </citation>
    <scope>NUCLEOTIDE SEQUENCE [LARGE SCALE GENOMIC DNA]</scope>
    <source>
        <strain evidence="2">Vibrio tapetis CECT4600</strain>
    </source>
</reference>
<accession>A0A2N8ZA63</accession>
<evidence type="ECO:0000313" key="2">
    <source>
        <dbReference type="EMBL" id="SON48809.1"/>
    </source>
</evidence>
<dbReference type="Gene3D" id="3.10.180.10">
    <property type="entry name" value="2,3-Dihydroxybiphenyl 1,2-Dioxygenase, domain 1"/>
    <property type="match status" value="1"/>
</dbReference>
<dbReference type="OrthoDB" id="9793039at2"/>
<sequence length="133" mass="14789">MDKPFEDHGLFSWSELMTTDFDQSLEFYTKVMGWSVREVPGRNNSRYGLITNENSTEPFAGMLSMPEPLKARGIPSFWQAYVTVDDVEATLGSAVENGAEVVMPAMDIERIGRVASFRDAQGGVISIIKYARG</sequence>
<proteinExistence type="predicted"/>
<dbReference type="CDD" id="cd07247">
    <property type="entry name" value="SgaA_N_like"/>
    <property type="match status" value="1"/>
</dbReference>
<organism evidence="2 3">
    <name type="scientific">Vibrio tapetis subsp. tapetis</name>
    <dbReference type="NCBI Taxonomy" id="1671868"/>
    <lineage>
        <taxon>Bacteria</taxon>
        <taxon>Pseudomonadati</taxon>
        <taxon>Pseudomonadota</taxon>
        <taxon>Gammaproteobacteria</taxon>
        <taxon>Vibrionales</taxon>
        <taxon>Vibrionaceae</taxon>
        <taxon>Vibrio</taxon>
    </lineage>
</organism>
<dbReference type="SUPFAM" id="SSF54593">
    <property type="entry name" value="Glyoxalase/Bleomycin resistance protein/Dihydroxybiphenyl dioxygenase"/>
    <property type="match status" value="1"/>
</dbReference>
<feature type="domain" description="VOC" evidence="1">
    <location>
        <begin position="10"/>
        <end position="130"/>
    </location>
</feature>
<evidence type="ECO:0000259" key="1">
    <source>
        <dbReference type="PROSITE" id="PS51819"/>
    </source>
</evidence>
<dbReference type="PANTHER" id="PTHR33993">
    <property type="entry name" value="GLYOXALASE-RELATED"/>
    <property type="match status" value="1"/>
</dbReference>
<dbReference type="Proteomes" id="UP000235828">
    <property type="component" value="Chromosome A"/>
</dbReference>